<evidence type="ECO:0000313" key="6">
    <source>
        <dbReference type="EMBL" id="HGK28839.1"/>
    </source>
</evidence>
<dbReference type="SUPFAM" id="SSF141091">
    <property type="entry name" value="L21p-like"/>
    <property type="match status" value="1"/>
</dbReference>
<keyword evidence="3 4" id="KW-0687">Ribonucleoprotein</keyword>
<organism evidence="6">
    <name type="scientific">candidate division WOR-3 bacterium</name>
    <dbReference type="NCBI Taxonomy" id="2052148"/>
    <lineage>
        <taxon>Bacteria</taxon>
        <taxon>Bacteria division WOR-3</taxon>
    </lineage>
</organism>
<keyword evidence="2 4" id="KW-0689">Ribosomal protein</keyword>
<dbReference type="PANTHER" id="PTHR21349">
    <property type="entry name" value="50S RIBOSOMAL PROTEIN L21"/>
    <property type="match status" value="1"/>
</dbReference>
<dbReference type="InterPro" id="IPR028909">
    <property type="entry name" value="bL21-like"/>
</dbReference>
<proteinExistence type="inferred from homology"/>
<dbReference type="InterPro" id="IPR001787">
    <property type="entry name" value="Ribosomal_bL21"/>
</dbReference>
<dbReference type="EMBL" id="DSUT01000164">
    <property type="protein sequence ID" value="HGK28839.1"/>
    <property type="molecule type" value="Genomic_DNA"/>
</dbReference>
<dbReference type="GO" id="GO:0003735">
    <property type="term" value="F:structural constituent of ribosome"/>
    <property type="evidence" value="ECO:0007669"/>
    <property type="project" value="InterPro"/>
</dbReference>
<evidence type="ECO:0000256" key="3">
    <source>
        <dbReference type="ARBA" id="ARBA00023274"/>
    </source>
</evidence>
<dbReference type="NCBIfam" id="TIGR00061">
    <property type="entry name" value="L21"/>
    <property type="match status" value="1"/>
</dbReference>
<evidence type="ECO:0000256" key="4">
    <source>
        <dbReference type="HAMAP-Rule" id="MF_01363"/>
    </source>
</evidence>
<comment type="function">
    <text evidence="4 5">This protein binds to 23S rRNA in the presence of protein L20.</text>
</comment>
<sequence length="106" mass="11751">MYAIVRIAGSQHVVSEGETLTVPRLEAEAGSSVRFDDVLLVKTDGEVVIGRPTVPGAAVEATVVGEVRSAKVTSFKFIRRENYRRRKGHRQPMTRIRVTRIDYAPA</sequence>
<keyword evidence="4 5" id="KW-0694">RNA-binding</keyword>
<dbReference type="GO" id="GO:0006412">
    <property type="term" value="P:translation"/>
    <property type="evidence" value="ECO:0007669"/>
    <property type="project" value="UniProtKB-UniRule"/>
</dbReference>
<dbReference type="Pfam" id="PF00829">
    <property type="entry name" value="Ribosomal_L21p"/>
    <property type="match status" value="1"/>
</dbReference>
<evidence type="ECO:0000256" key="5">
    <source>
        <dbReference type="RuleBase" id="RU000562"/>
    </source>
</evidence>
<gene>
    <name evidence="4 6" type="primary">rplU</name>
    <name evidence="6" type="ORF">ENS41_07825</name>
</gene>
<reference evidence="6" key="1">
    <citation type="journal article" date="2020" name="mSystems">
        <title>Genome- and Community-Level Interaction Insights into Carbon Utilization and Element Cycling Functions of Hydrothermarchaeota in Hydrothermal Sediment.</title>
        <authorList>
            <person name="Zhou Z."/>
            <person name="Liu Y."/>
            <person name="Xu W."/>
            <person name="Pan J."/>
            <person name="Luo Z.H."/>
            <person name="Li M."/>
        </authorList>
    </citation>
    <scope>NUCLEOTIDE SEQUENCE [LARGE SCALE GENOMIC DNA]</scope>
    <source>
        <strain evidence="6">SpSt-488</strain>
    </source>
</reference>
<dbReference type="GO" id="GO:1990904">
    <property type="term" value="C:ribonucleoprotein complex"/>
    <property type="evidence" value="ECO:0007669"/>
    <property type="project" value="UniProtKB-KW"/>
</dbReference>
<dbReference type="GO" id="GO:0005840">
    <property type="term" value="C:ribosome"/>
    <property type="evidence" value="ECO:0007669"/>
    <property type="project" value="UniProtKB-KW"/>
</dbReference>
<keyword evidence="4 5" id="KW-0699">rRNA-binding</keyword>
<dbReference type="HAMAP" id="MF_01363">
    <property type="entry name" value="Ribosomal_bL21"/>
    <property type="match status" value="1"/>
</dbReference>
<comment type="subunit">
    <text evidence="4">Part of the 50S ribosomal subunit. Contacts protein L20.</text>
</comment>
<comment type="caution">
    <text evidence="6">The sequence shown here is derived from an EMBL/GenBank/DDBJ whole genome shotgun (WGS) entry which is preliminary data.</text>
</comment>
<evidence type="ECO:0000256" key="2">
    <source>
        <dbReference type="ARBA" id="ARBA00022980"/>
    </source>
</evidence>
<dbReference type="AlphaFoldDB" id="A0A7C4GJN3"/>
<accession>A0A7C4GJN3</accession>
<name>A0A7C4GJN3_UNCW3</name>
<dbReference type="PANTHER" id="PTHR21349:SF0">
    <property type="entry name" value="LARGE RIBOSOMAL SUBUNIT PROTEIN BL21M"/>
    <property type="match status" value="1"/>
</dbReference>
<protein>
    <recommendedName>
        <fullName evidence="4">Large ribosomal subunit protein bL21</fullName>
    </recommendedName>
</protein>
<evidence type="ECO:0000256" key="1">
    <source>
        <dbReference type="ARBA" id="ARBA00008563"/>
    </source>
</evidence>
<comment type="similarity">
    <text evidence="1 4 5">Belongs to the bacterial ribosomal protein bL21 family.</text>
</comment>
<dbReference type="InterPro" id="IPR036164">
    <property type="entry name" value="bL21-like_sf"/>
</dbReference>
<dbReference type="GO" id="GO:0019843">
    <property type="term" value="F:rRNA binding"/>
    <property type="evidence" value="ECO:0007669"/>
    <property type="project" value="UniProtKB-UniRule"/>
</dbReference>
<dbReference type="GO" id="GO:0005737">
    <property type="term" value="C:cytoplasm"/>
    <property type="evidence" value="ECO:0007669"/>
    <property type="project" value="UniProtKB-ARBA"/>
</dbReference>